<accession>A0A5C4NGD2</accession>
<dbReference type="AlphaFoldDB" id="A0A5C4NGD2"/>
<name>A0A5C4NGD2_9BURK</name>
<evidence type="ECO:0000313" key="3">
    <source>
        <dbReference type="Proteomes" id="UP000305681"/>
    </source>
</evidence>
<sequence>MRSKPAVIAACLIFATPGLSLAADTPFPGIYSVIDPVTGMTQDVLKIEPFIDGEFNVFPRFAGERAWAGVLSAKVMGAGDRYLAEPLFTQDSKVRALAIADIGYLYRTPGDSYSRDGRSDTGYLSHIFAIGIKSMQRRPLLAGHAERGERGQHDYQPGAGEAKIAVSTLNYSARPIQVGVSDAGNPANAVDTDPLNPYMSSAANCCFYLPATPHKPVRVNIEYRWLPDGKPETRTLPLPAGTATEELLVIVQADGPLALEFRAPHASLSMTEDGGVHAGNGRLYPALPAAARKAVLAAELARQKNSLQDISKKLEKLPATTPLQLTQQVAEQVAARQTAVTYLEAFSACKAAVRECDKQARAAAGRQ</sequence>
<dbReference type="Proteomes" id="UP000305681">
    <property type="component" value="Unassembled WGS sequence"/>
</dbReference>
<proteinExistence type="predicted"/>
<gene>
    <name evidence="2" type="ORF">FHI69_25350</name>
</gene>
<feature type="chain" id="PRO_5022844134" evidence="1">
    <location>
        <begin position="23"/>
        <end position="367"/>
    </location>
</feature>
<dbReference type="RefSeq" id="WP_139092437.1">
    <property type="nucleotide sequence ID" value="NZ_VDGE01000014.1"/>
</dbReference>
<keyword evidence="1" id="KW-0732">Signal</keyword>
<comment type="caution">
    <text evidence="2">The sequence shown here is derived from an EMBL/GenBank/DDBJ whole genome shotgun (WGS) entry which is preliminary data.</text>
</comment>
<evidence type="ECO:0000313" key="2">
    <source>
        <dbReference type="EMBL" id="TNC72925.1"/>
    </source>
</evidence>
<dbReference type="EMBL" id="VDGE01000014">
    <property type="protein sequence ID" value="TNC72925.1"/>
    <property type="molecule type" value="Genomic_DNA"/>
</dbReference>
<protein>
    <submittedName>
        <fullName evidence="2">Uncharacterized protein</fullName>
    </submittedName>
</protein>
<feature type="signal peptide" evidence="1">
    <location>
        <begin position="1"/>
        <end position="22"/>
    </location>
</feature>
<evidence type="ECO:0000256" key="1">
    <source>
        <dbReference type="SAM" id="SignalP"/>
    </source>
</evidence>
<reference evidence="2 3" key="1">
    <citation type="submission" date="2019-06" db="EMBL/GenBank/DDBJ databases">
        <title>Genome sequence of Janthinobacterium lividum UCD_MED1.</title>
        <authorList>
            <person name="De Leon M.E."/>
            <person name="Jospin G."/>
        </authorList>
    </citation>
    <scope>NUCLEOTIDE SEQUENCE [LARGE SCALE GENOMIC DNA]</scope>
    <source>
        <strain evidence="2 3">UCD_MED1</strain>
    </source>
</reference>
<organism evidence="2 3">
    <name type="scientific">Janthinobacterium lividum</name>
    <dbReference type="NCBI Taxonomy" id="29581"/>
    <lineage>
        <taxon>Bacteria</taxon>
        <taxon>Pseudomonadati</taxon>
        <taxon>Pseudomonadota</taxon>
        <taxon>Betaproteobacteria</taxon>
        <taxon>Burkholderiales</taxon>
        <taxon>Oxalobacteraceae</taxon>
        <taxon>Janthinobacterium</taxon>
    </lineage>
</organism>